<proteinExistence type="predicted"/>
<protein>
    <submittedName>
        <fullName evidence="2">Uncharacterized protein</fullName>
    </submittedName>
</protein>
<dbReference type="Proteomes" id="UP000887575">
    <property type="component" value="Unassembled WGS sequence"/>
</dbReference>
<reference evidence="2" key="1">
    <citation type="submission" date="2024-02" db="UniProtKB">
        <authorList>
            <consortium name="WormBaseParasite"/>
        </authorList>
    </citation>
    <scope>IDENTIFICATION</scope>
</reference>
<dbReference type="AlphaFoldDB" id="A0AAF3F9W5"/>
<accession>A0AAF3F9W5</accession>
<evidence type="ECO:0000313" key="2">
    <source>
        <dbReference type="WBParaSite" id="MBELARI_LOCUS3699"/>
    </source>
</evidence>
<dbReference type="WBParaSite" id="MBELARI_LOCUS3699">
    <property type="protein sequence ID" value="MBELARI_LOCUS3699"/>
    <property type="gene ID" value="MBELARI_LOCUS3699"/>
</dbReference>
<name>A0AAF3F9W5_9BILA</name>
<organism evidence="1 2">
    <name type="scientific">Mesorhabditis belari</name>
    <dbReference type="NCBI Taxonomy" id="2138241"/>
    <lineage>
        <taxon>Eukaryota</taxon>
        <taxon>Metazoa</taxon>
        <taxon>Ecdysozoa</taxon>
        <taxon>Nematoda</taxon>
        <taxon>Chromadorea</taxon>
        <taxon>Rhabditida</taxon>
        <taxon>Rhabditina</taxon>
        <taxon>Rhabditomorpha</taxon>
        <taxon>Rhabditoidea</taxon>
        <taxon>Rhabditidae</taxon>
        <taxon>Mesorhabditinae</taxon>
        <taxon>Mesorhabditis</taxon>
    </lineage>
</organism>
<sequence>MFESGAVFQPGSDVRIRSDDQMRLENRIRRCHVDICFPARRLLKGQSANCNLQHSIPEKEISVRTAVRASMTGSHRHAHCMCLGRYTTNRCAC</sequence>
<evidence type="ECO:0000313" key="1">
    <source>
        <dbReference type="Proteomes" id="UP000887575"/>
    </source>
</evidence>
<keyword evidence="1" id="KW-1185">Reference proteome</keyword>